<feature type="transmembrane region" description="Helical" evidence="11">
    <location>
        <begin position="287"/>
        <end position="307"/>
    </location>
</feature>
<dbReference type="GO" id="GO:0046872">
    <property type="term" value="F:metal ion binding"/>
    <property type="evidence" value="ECO:0007669"/>
    <property type="project" value="UniProtKB-KW"/>
</dbReference>
<feature type="transmembrane region" description="Helical" evidence="11">
    <location>
        <begin position="139"/>
        <end position="162"/>
    </location>
</feature>
<dbReference type="Gene3D" id="3.30.2010.10">
    <property type="entry name" value="Metalloproteases ('zincins'), catalytic domain"/>
    <property type="match status" value="1"/>
</dbReference>
<feature type="transmembrane region" description="Helical" evidence="11">
    <location>
        <begin position="36"/>
        <end position="52"/>
    </location>
</feature>
<dbReference type="InParanoid" id="A0A0U5CNI1"/>
<keyword evidence="14" id="KW-1185">Reference proteome</keyword>
<dbReference type="Proteomes" id="UP000069902">
    <property type="component" value="Chromosome cPNK"/>
</dbReference>
<keyword evidence="6" id="KW-0378">Hydrolase</keyword>
<dbReference type="PANTHER" id="PTHR43221:SF2">
    <property type="entry name" value="PROTEASE HTPX HOMOLOG"/>
    <property type="match status" value="1"/>
</dbReference>
<evidence type="ECO:0000256" key="2">
    <source>
        <dbReference type="ARBA" id="ARBA00022475"/>
    </source>
</evidence>
<dbReference type="CDD" id="cd07345">
    <property type="entry name" value="M48A_Ste24p-like"/>
    <property type="match status" value="1"/>
</dbReference>
<dbReference type="RefSeq" id="WP_059060179.1">
    <property type="nucleotide sequence ID" value="NZ_LN879502.1"/>
</dbReference>
<evidence type="ECO:0000256" key="3">
    <source>
        <dbReference type="ARBA" id="ARBA00022670"/>
    </source>
</evidence>
<proteinExistence type="predicted"/>
<dbReference type="InterPro" id="IPR050083">
    <property type="entry name" value="HtpX_protease"/>
</dbReference>
<keyword evidence="10 11" id="KW-0472">Membrane</keyword>
<evidence type="ECO:0000256" key="4">
    <source>
        <dbReference type="ARBA" id="ARBA00022692"/>
    </source>
</evidence>
<dbReference type="EMBL" id="LN879502">
    <property type="protein sequence ID" value="CUI16204.1"/>
    <property type="molecule type" value="Genomic_DNA"/>
</dbReference>
<evidence type="ECO:0000256" key="10">
    <source>
        <dbReference type="ARBA" id="ARBA00023136"/>
    </source>
</evidence>
<dbReference type="AlphaFoldDB" id="A0A0U5CNI1"/>
<feature type="transmembrane region" description="Helical" evidence="11">
    <location>
        <begin position="64"/>
        <end position="84"/>
    </location>
</feature>
<gene>
    <name evidence="13" type="ORF">PNK_0576</name>
</gene>
<keyword evidence="4 11" id="KW-0812">Transmembrane</keyword>
<feature type="domain" description="Peptidase M48" evidence="12">
    <location>
        <begin position="208"/>
        <end position="406"/>
    </location>
</feature>
<reference evidence="14" key="1">
    <citation type="submission" date="2015-09" db="EMBL/GenBank/DDBJ databases">
        <authorList>
            <person name="Bertelli C."/>
        </authorList>
    </citation>
    <scope>NUCLEOTIDE SEQUENCE [LARGE SCALE GENOMIC DNA]</scope>
    <source>
        <strain evidence="14">KNic</strain>
    </source>
</reference>
<keyword evidence="8 11" id="KW-1133">Transmembrane helix</keyword>
<evidence type="ECO:0000259" key="12">
    <source>
        <dbReference type="Pfam" id="PF01435"/>
    </source>
</evidence>
<evidence type="ECO:0000256" key="7">
    <source>
        <dbReference type="ARBA" id="ARBA00022833"/>
    </source>
</evidence>
<evidence type="ECO:0000256" key="6">
    <source>
        <dbReference type="ARBA" id="ARBA00022801"/>
    </source>
</evidence>
<dbReference type="PATRIC" id="fig|389348.3.peg.634"/>
<comment type="cofactor">
    <cofactor evidence="1">
        <name>Zn(2+)</name>
        <dbReference type="ChEBI" id="CHEBI:29105"/>
    </cofactor>
</comment>
<protein>
    <submittedName>
        <fullName evidence="13">Putative membrane protein</fullName>
    </submittedName>
</protein>
<dbReference type="GO" id="GO:0006508">
    <property type="term" value="P:proteolysis"/>
    <property type="evidence" value="ECO:0007669"/>
    <property type="project" value="UniProtKB-KW"/>
</dbReference>
<dbReference type="Pfam" id="PF01435">
    <property type="entry name" value="Peptidase_M48"/>
    <property type="match status" value="1"/>
</dbReference>
<feature type="transmembrane region" description="Helical" evidence="11">
    <location>
        <begin position="90"/>
        <end position="118"/>
    </location>
</feature>
<organism evidence="13 14">
    <name type="scientific">Candidatus Protochlamydia naegleriophila</name>
    <dbReference type="NCBI Taxonomy" id="389348"/>
    <lineage>
        <taxon>Bacteria</taxon>
        <taxon>Pseudomonadati</taxon>
        <taxon>Chlamydiota</taxon>
        <taxon>Chlamydiia</taxon>
        <taxon>Parachlamydiales</taxon>
        <taxon>Parachlamydiaceae</taxon>
        <taxon>Candidatus Protochlamydia</taxon>
    </lineage>
</organism>
<evidence type="ECO:0000313" key="14">
    <source>
        <dbReference type="Proteomes" id="UP000069902"/>
    </source>
</evidence>
<dbReference type="GO" id="GO:0004222">
    <property type="term" value="F:metalloendopeptidase activity"/>
    <property type="evidence" value="ECO:0007669"/>
    <property type="project" value="InterPro"/>
</dbReference>
<keyword evidence="5" id="KW-0479">Metal-binding</keyword>
<dbReference type="STRING" id="389348.PNK_0576"/>
<feature type="transmembrane region" description="Helical" evidence="11">
    <location>
        <begin position="174"/>
        <end position="195"/>
    </location>
</feature>
<accession>A0A0U5CNI1</accession>
<keyword evidence="9" id="KW-0482">Metalloprotease</keyword>
<name>A0A0U5CNI1_9BACT</name>
<feature type="transmembrane region" description="Helical" evidence="11">
    <location>
        <begin position="327"/>
        <end position="349"/>
    </location>
</feature>
<evidence type="ECO:0000256" key="1">
    <source>
        <dbReference type="ARBA" id="ARBA00001947"/>
    </source>
</evidence>
<evidence type="ECO:0000256" key="9">
    <source>
        <dbReference type="ARBA" id="ARBA00023049"/>
    </source>
</evidence>
<keyword evidence="2" id="KW-1003">Cell membrane</keyword>
<keyword evidence="7" id="KW-0862">Zinc</keyword>
<evidence type="ECO:0000313" key="13">
    <source>
        <dbReference type="EMBL" id="CUI16204.1"/>
    </source>
</evidence>
<dbReference type="InterPro" id="IPR001915">
    <property type="entry name" value="Peptidase_M48"/>
</dbReference>
<feature type="transmembrane region" description="Helical" evidence="11">
    <location>
        <begin position="427"/>
        <end position="445"/>
    </location>
</feature>
<evidence type="ECO:0000256" key="5">
    <source>
        <dbReference type="ARBA" id="ARBA00022723"/>
    </source>
</evidence>
<dbReference type="KEGG" id="pnl:PNK_0576"/>
<keyword evidence="3" id="KW-0645">Protease</keyword>
<dbReference type="PANTHER" id="PTHR43221">
    <property type="entry name" value="PROTEASE HTPX"/>
    <property type="match status" value="1"/>
</dbReference>
<sequence length="450" mass="52441">MFANLFFMLLVLALLNYVPDLQPQMWGTTPQEGFEWGLLLYLFLILILYLQARWWSQSNQRLRNAYSLLVQVELLVFLSIYHIGLGAQRVWMIGSFTTPFTLFALMLYLGGLGWAHYWQHLLVFRHSAKHAWKQAVNQLLFIVPFCLPFLIFSFVFDILGQFPAWYRFMHASNTLLQGVLLVGISLTLLTIAIGIMPPLMIRCWQCQPIQNKDLMEHLEKVCESLRFKHAGIYMWMIMKHHFTAGIIGIFPFTRYIMFTPPLLARFQKEEIEAILVHEIGHNRYRHLLIYPFILMGMLLAGAAGLLFLNRYLITLNLMDISEKSGEILVTALLFGCYALLLALYFRLIFGFFSRLFERQADLHIFEHTLPPSYLIQALDRIGIVTGNSHNHPSWHHFSIQQRIQFLEAAIANPQLVRQHHRRVKKWLWLYFIALIAGSGALFYLSSFQAA</sequence>
<evidence type="ECO:0000256" key="11">
    <source>
        <dbReference type="SAM" id="Phobius"/>
    </source>
</evidence>
<evidence type="ECO:0000256" key="8">
    <source>
        <dbReference type="ARBA" id="ARBA00022989"/>
    </source>
</evidence>